<dbReference type="SUPFAM" id="SSF53335">
    <property type="entry name" value="S-adenosyl-L-methionine-dependent methyltransferases"/>
    <property type="match status" value="1"/>
</dbReference>
<dbReference type="GO" id="GO:0008168">
    <property type="term" value="F:methyltransferase activity"/>
    <property type="evidence" value="ECO:0007669"/>
    <property type="project" value="UniProtKB-KW"/>
</dbReference>
<dbReference type="KEGG" id="dti:Desti_4723"/>
<keyword evidence="2" id="KW-1185">Reference proteome</keyword>
<name>I4CCQ2_DESTA</name>
<gene>
    <name evidence="1" type="ordered locus">Desti_4723</name>
</gene>
<dbReference type="Pfam" id="PF13489">
    <property type="entry name" value="Methyltransf_23"/>
    <property type="match status" value="1"/>
</dbReference>
<dbReference type="STRING" id="706587.Desti_4723"/>
<protein>
    <submittedName>
        <fullName evidence="1">Methyltransferase family protein</fullName>
    </submittedName>
</protein>
<dbReference type="Gene3D" id="3.40.50.150">
    <property type="entry name" value="Vaccinia Virus protein VP39"/>
    <property type="match status" value="1"/>
</dbReference>
<sequence length="290" mass="32675">MGSNRRPYPENHWLRSENPEQALETYLRQQSLAYSRTKNGFVQELLGDLRGKRVLDYGCGGGLFAVHAAKNGAARVIAVDAEESALETARYFAMREGVESMCTFMVHEEFPTFPNGERFDVILMKDVIEHVLDDAALLDKAALAVVPGGQLIVSTQNALSVNYLIQGTYHRWWLGNKNWYGWDETHVRFYTSMSLKRKLKRAGFSCTDWRSVYLIPYKLPAPPGSGKEFFRIDVLSEVDRILGGIFPYNRLGWNIIVKAEASPLVKERTHALHSIPGVLPVTPAAICKEV</sequence>
<dbReference type="AlphaFoldDB" id="I4CCQ2"/>
<accession>I4CCQ2</accession>
<evidence type="ECO:0000313" key="1">
    <source>
        <dbReference type="EMBL" id="AFM27343.1"/>
    </source>
</evidence>
<reference evidence="2" key="1">
    <citation type="submission" date="2012-06" db="EMBL/GenBank/DDBJ databases">
        <title>Complete sequence of chromosome of Desulfomonile tiedjei DSM 6799.</title>
        <authorList>
            <person name="Lucas S."/>
            <person name="Copeland A."/>
            <person name="Lapidus A."/>
            <person name="Glavina del Rio T."/>
            <person name="Dalin E."/>
            <person name="Tice H."/>
            <person name="Bruce D."/>
            <person name="Goodwin L."/>
            <person name="Pitluck S."/>
            <person name="Peters L."/>
            <person name="Ovchinnikova G."/>
            <person name="Zeytun A."/>
            <person name="Lu M."/>
            <person name="Kyrpides N."/>
            <person name="Mavromatis K."/>
            <person name="Ivanova N."/>
            <person name="Brettin T."/>
            <person name="Detter J.C."/>
            <person name="Han C."/>
            <person name="Larimer F."/>
            <person name="Land M."/>
            <person name="Hauser L."/>
            <person name="Markowitz V."/>
            <person name="Cheng J.-F."/>
            <person name="Hugenholtz P."/>
            <person name="Woyke T."/>
            <person name="Wu D."/>
            <person name="Spring S."/>
            <person name="Schroeder M."/>
            <person name="Brambilla E."/>
            <person name="Klenk H.-P."/>
            <person name="Eisen J.A."/>
        </authorList>
    </citation>
    <scope>NUCLEOTIDE SEQUENCE [LARGE SCALE GENOMIC DNA]</scope>
    <source>
        <strain evidence="2">ATCC 49306 / DSM 6799 / DCB-1</strain>
    </source>
</reference>
<dbReference type="HOGENOM" id="CLU_958865_0_0_7"/>
<dbReference type="OrthoDB" id="5522265at2"/>
<dbReference type="PANTHER" id="PTHR43861">
    <property type="entry name" value="TRANS-ACONITATE 2-METHYLTRANSFERASE-RELATED"/>
    <property type="match status" value="1"/>
</dbReference>
<dbReference type="InterPro" id="IPR029063">
    <property type="entry name" value="SAM-dependent_MTases_sf"/>
</dbReference>
<dbReference type="Proteomes" id="UP000006055">
    <property type="component" value="Chromosome"/>
</dbReference>
<dbReference type="PATRIC" id="fig|706587.4.peg.5346"/>
<organism evidence="1 2">
    <name type="scientific">Desulfomonile tiedjei (strain ATCC 49306 / DSM 6799 / DCB-1)</name>
    <dbReference type="NCBI Taxonomy" id="706587"/>
    <lineage>
        <taxon>Bacteria</taxon>
        <taxon>Pseudomonadati</taxon>
        <taxon>Thermodesulfobacteriota</taxon>
        <taxon>Desulfomonilia</taxon>
        <taxon>Desulfomonilales</taxon>
        <taxon>Desulfomonilaceae</taxon>
        <taxon>Desulfomonile</taxon>
    </lineage>
</organism>
<proteinExistence type="predicted"/>
<keyword evidence="1" id="KW-0808">Transferase</keyword>
<evidence type="ECO:0000313" key="2">
    <source>
        <dbReference type="Proteomes" id="UP000006055"/>
    </source>
</evidence>
<keyword evidence="1" id="KW-0489">Methyltransferase</keyword>
<dbReference type="eggNOG" id="COG2227">
    <property type="taxonomic scope" value="Bacteria"/>
</dbReference>
<dbReference type="RefSeq" id="WP_014812451.1">
    <property type="nucleotide sequence ID" value="NC_018025.1"/>
</dbReference>
<dbReference type="GO" id="GO:0032259">
    <property type="term" value="P:methylation"/>
    <property type="evidence" value="ECO:0007669"/>
    <property type="project" value="UniProtKB-KW"/>
</dbReference>
<dbReference type="CDD" id="cd02440">
    <property type="entry name" value="AdoMet_MTases"/>
    <property type="match status" value="1"/>
</dbReference>
<dbReference type="EMBL" id="CP003360">
    <property type="protein sequence ID" value="AFM27343.1"/>
    <property type="molecule type" value="Genomic_DNA"/>
</dbReference>